<evidence type="ECO:0000313" key="2">
    <source>
        <dbReference type="EMBL" id="GAA0855404.1"/>
    </source>
</evidence>
<reference evidence="2 3" key="1">
    <citation type="journal article" date="2019" name="Int. J. Syst. Evol. Microbiol.">
        <title>The Global Catalogue of Microorganisms (GCM) 10K type strain sequencing project: providing services to taxonomists for standard genome sequencing and annotation.</title>
        <authorList>
            <consortium name="The Broad Institute Genomics Platform"/>
            <consortium name="The Broad Institute Genome Sequencing Center for Infectious Disease"/>
            <person name="Wu L."/>
            <person name="Ma J."/>
        </authorList>
    </citation>
    <scope>NUCLEOTIDE SEQUENCE [LARGE SCALE GENOMIC DNA]</scope>
    <source>
        <strain evidence="2 3">JCM 15896</strain>
    </source>
</reference>
<keyword evidence="3" id="KW-1185">Reference proteome</keyword>
<dbReference type="RefSeq" id="WP_425542557.1">
    <property type="nucleotide sequence ID" value="NZ_BAAAFD010000003.1"/>
</dbReference>
<protein>
    <recommendedName>
        <fullName evidence="4">DUF1585 domain-containing protein</fullName>
    </recommendedName>
</protein>
<dbReference type="Proteomes" id="UP001500359">
    <property type="component" value="Unassembled WGS sequence"/>
</dbReference>
<feature type="chain" id="PRO_5047316539" description="DUF1585 domain-containing protein" evidence="1">
    <location>
        <begin position="40"/>
        <end position="417"/>
    </location>
</feature>
<feature type="signal peptide" evidence="1">
    <location>
        <begin position="1"/>
        <end position="39"/>
    </location>
</feature>
<evidence type="ECO:0000256" key="1">
    <source>
        <dbReference type="SAM" id="SignalP"/>
    </source>
</evidence>
<gene>
    <name evidence="2" type="ORF">GCM10009114_14240</name>
</gene>
<keyword evidence="1" id="KW-0732">Signal</keyword>
<evidence type="ECO:0008006" key="4">
    <source>
        <dbReference type="Google" id="ProtNLM"/>
    </source>
</evidence>
<proteinExistence type="predicted"/>
<organism evidence="2 3">
    <name type="scientific">Aliiglaciecola litoralis</name>
    <dbReference type="NCBI Taxonomy" id="582857"/>
    <lineage>
        <taxon>Bacteria</taxon>
        <taxon>Pseudomonadati</taxon>
        <taxon>Pseudomonadota</taxon>
        <taxon>Gammaproteobacteria</taxon>
        <taxon>Alteromonadales</taxon>
        <taxon>Alteromonadaceae</taxon>
        <taxon>Aliiglaciecola</taxon>
    </lineage>
</organism>
<dbReference type="EMBL" id="BAAAFD010000003">
    <property type="protein sequence ID" value="GAA0855404.1"/>
    <property type="molecule type" value="Genomic_DNA"/>
</dbReference>
<comment type="caution">
    <text evidence="2">The sequence shown here is derived from an EMBL/GenBank/DDBJ whole genome shotgun (WGS) entry which is preliminary data.</text>
</comment>
<name>A0ABN1LFS6_9ALTE</name>
<evidence type="ECO:0000313" key="3">
    <source>
        <dbReference type="Proteomes" id="UP001500359"/>
    </source>
</evidence>
<sequence>MKNAVSKATHPKFNQLRVSSAAVGLLVFATLCFHNTAQAGSREQAQRIHDRLTGTPASASTLDNMQTLIDQGDILEAAYLAMDNPAFYNVTLKNWVTPWTNEESDVFAPLNDYTATVIGIARDDVDFRQILSGNIIYTGDASLNLPAYAIDNNNHYQALEDAEINLASALVASTQTAITGLPAEATAGVMTTRAAAKSFFKDGTNRAMFRFTLINHLCTDLEGVKDTSRAPDRIRQDVSRSPGGDSRIFLNSCIGCHSGMDPLAQAFAYYEYSYDSQNDPDGQSGTLLYNTQGQVDAQTGSRVTAKHQINANNFPYGFVIQDDRWDNYWRAGLNKNLGWDQTLSGSGNGAKSMGQELANSQKFAQCQVKKVFENVCLRTPQDSNDRTQVTTMVSNFQSSGFQIKRVFADAANYCKGS</sequence>
<accession>A0ABN1LFS6</accession>